<comment type="subunit">
    <text evidence="7">Homotrimer.</text>
</comment>
<feature type="binding site" evidence="7">
    <location>
        <position position="12"/>
    </location>
    <ligand>
        <name>a divalent metal cation</name>
        <dbReference type="ChEBI" id="CHEBI:60240"/>
    </ligand>
</feature>
<sequence length="158" mass="16420">MNTRIGMGYDIHRIAAGRPLVLGGVKFESDWGLDGHSDADVLLHAIGDALLGAGGLGDLGDHFPPGDPKWKDASSLDLLARIRALLDEKGARVVNVDAMVVAEAPKLAPRRAEMLANIAAALGVQPSQVSVKATTNEQLGALGRREGIAAMAVALIEA</sequence>
<dbReference type="PROSITE" id="PS01350">
    <property type="entry name" value="ISPF"/>
    <property type="match status" value="1"/>
</dbReference>
<feature type="binding site" evidence="7">
    <location>
        <begin position="58"/>
        <end position="60"/>
    </location>
    <ligand>
        <name>4-CDP-2-C-methyl-D-erythritol 2-phosphate</name>
        <dbReference type="ChEBI" id="CHEBI:57919"/>
    </ligand>
</feature>
<dbReference type="GO" id="GO:0016114">
    <property type="term" value="P:terpenoid biosynthetic process"/>
    <property type="evidence" value="ECO:0007669"/>
    <property type="project" value="InterPro"/>
</dbReference>
<organism evidence="10 11">
    <name type="scientific">Eiseniibacteriota bacterium</name>
    <dbReference type="NCBI Taxonomy" id="2212470"/>
    <lineage>
        <taxon>Bacteria</taxon>
        <taxon>Candidatus Eiseniibacteriota</taxon>
    </lineage>
</organism>
<comment type="catalytic activity">
    <reaction evidence="1 7 8">
        <text>4-CDP-2-C-methyl-D-erythritol 2-phosphate = 2-C-methyl-D-erythritol 2,4-cyclic diphosphate + CMP</text>
        <dbReference type="Rhea" id="RHEA:23864"/>
        <dbReference type="ChEBI" id="CHEBI:57919"/>
        <dbReference type="ChEBI" id="CHEBI:58483"/>
        <dbReference type="ChEBI" id="CHEBI:60377"/>
        <dbReference type="EC" id="4.6.1.12"/>
    </reaction>
</comment>
<gene>
    <name evidence="7" type="primary">ispF</name>
    <name evidence="10" type="ORF">HZA61_12080</name>
</gene>
<protein>
    <recommendedName>
        <fullName evidence="3 7">2-C-methyl-D-erythritol 2,4-cyclodiphosphate synthase</fullName>
        <shortName evidence="7">MECDP-synthase</shortName>
        <shortName evidence="7">MECPP-synthase</shortName>
        <shortName evidence="7">MECPS</shortName>
        <ecNumber evidence="3 7">4.6.1.12</ecNumber>
    </recommendedName>
</protein>
<dbReference type="GO" id="GO:0019288">
    <property type="term" value="P:isopentenyl diphosphate biosynthetic process, methylerythritol 4-phosphate pathway"/>
    <property type="evidence" value="ECO:0007669"/>
    <property type="project" value="UniProtKB-UniRule"/>
</dbReference>
<dbReference type="EMBL" id="JACRIW010000084">
    <property type="protein sequence ID" value="MBI5170218.1"/>
    <property type="molecule type" value="Genomic_DNA"/>
</dbReference>
<dbReference type="FunFam" id="3.30.1330.50:FF:000003">
    <property type="entry name" value="2-C-methyl-D-erythritol 2,4-cyclodiphosphate synthase"/>
    <property type="match status" value="1"/>
</dbReference>
<feature type="site" description="Transition state stabilizer" evidence="7">
    <location>
        <position position="135"/>
    </location>
</feature>
<evidence type="ECO:0000256" key="4">
    <source>
        <dbReference type="ARBA" id="ARBA00022723"/>
    </source>
</evidence>
<proteinExistence type="inferred from homology"/>
<dbReference type="InterPro" id="IPR020555">
    <property type="entry name" value="MECDP_synthase_CS"/>
</dbReference>
<evidence type="ECO:0000313" key="10">
    <source>
        <dbReference type="EMBL" id="MBI5170218.1"/>
    </source>
</evidence>
<dbReference type="CDD" id="cd00554">
    <property type="entry name" value="MECDP_synthase"/>
    <property type="match status" value="1"/>
</dbReference>
<evidence type="ECO:0000256" key="2">
    <source>
        <dbReference type="ARBA" id="ARBA00004709"/>
    </source>
</evidence>
<dbReference type="Pfam" id="PF02542">
    <property type="entry name" value="YgbB"/>
    <property type="match status" value="1"/>
</dbReference>
<dbReference type="Proteomes" id="UP000696931">
    <property type="component" value="Unassembled WGS sequence"/>
</dbReference>
<keyword evidence="6 7" id="KW-0456">Lyase</keyword>
<comment type="caution">
    <text evidence="10">The sequence shown here is derived from an EMBL/GenBank/DDBJ whole genome shotgun (WGS) entry which is preliminary data.</text>
</comment>
<keyword evidence="4 7" id="KW-0479">Metal-binding</keyword>
<keyword evidence="5 7" id="KW-0414">Isoprene biosynthesis</keyword>
<evidence type="ECO:0000256" key="8">
    <source>
        <dbReference type="RuleBase" id="RU004395"/>
    </source>
</evidence>
<dbReference type="InterPro" id="IPR003526">
    <property type="entry name" value="MECDP_synthase"/>
</dbReference>
<dbReference type="PANTHER" id="PTHR43181:SF1">
    <property type="entry name" value="2-C-METHYL-D-ERYTHRITOL 2,4-CYCLODIPHOSPHATE SYNTHASE, CHLOROPLASTIC"/>
    <property type="match status" value="1"/>
</dbReference>
<feature type="binding site" evidence="7">
    <location>
        <begin position="10"/>
        <end position="12"/>
    </location>
    <ligand>
        <name>4-CDP-2-C-methyl-D-erythritol 2-phosphate</name>
        <dbReference type="ChEBI" id="CHEBI:57919"/>
    </ligand>
</feature>
<comment type="function">
    <text evidence="7">Involved in the biosynthesis of isopentenyl diphosphate (IPP) and dimethylallyl diphosphate (DMAPP), two major building blocks of isoprenoid compounds. Catalyzes the conversion of 4-diphosphocytidyl-2-C-methyl-D-erythritol 2-phosphate (CDP-ME2P) to 2-C-methyl-D-erythritol 2,4-cyclodiphosphate (ME-CPP) with a corresponding release of cytidine 5-monophosphate (CMP).</text>
</comment>
<evidence type="ECO:0000259" key="9">
    <source>
        <dbReference type="Pfam" id="PF02542"/>
    </source>
</evidence>
<feature type="binding site" evidence="7">
    <location>
        <position position="10"/>
    </location>
    <ligand>
        <name>a divalent metal cation</name>
        <dbReference type="ChEBI" id="CHEBI:60240"/>
    </ligand>
</feature>
<accession>A0A933W3R2</accession>
<dbReference type="InterPro" id="IPR036571">
    <property type="entry name" value="MECDP_synthase_sf"/>
</dbReference>
<feature type="binding site" evidence="7">
    <location>
        <begin position="36"/>
        <end position="37"/>
    </location>
    <ligand>
        <name>4-CDP-2-C-methyl-D-erythritol 2-phosphate</name>
        <dbReference type="ChEBI" id="CHEBI:57919"/>
    </ligand>
</feature>
<comment type="caution">
    <text evidence="7">Lacks conserved residue(s) required for the propagation of feature annotation.</text>
</comment>
<dbReference type="Gene3D" id="3.30.1330.50">
    <property type="entry name" value="2-C-methyl-D-erythritol 2,4-cyclodiphosphate synthase"/>
    <property type="match status" value="1"/>
</dbReference>
<dbReference type="GO" id="GO:0008685">
    <property type="term" value="F:2-C-methyl-D-erythritol 2,4-cyclodiphosphate synthase activity"/>
    <property type="evidence" value="ECO:0007669"/>
    <property type="project" value="UniProtKB-UniRule"/>
</dbReference>
<dbReference type="PANTHER" id="PTHR43181">
    <property type="entry name" value="2-C-METHYL-D-ERYTHRITOL 2,4-CYCLODIPHOSPHATE SYNTHASE, CHLOROPLASTIC"/>
    <property type="match status" value="1"/>
</dbReference>
<name>A0A933W3R2_UNCEI</name>
<comment type="cofactor">
    <cofactor evidence="7">
        <name>a divalent metal cation</name>
        <dbReference type="ChEBI" id="CHEBI:60240"/>
    </cofactor>
    <text evidence="7">Binds 1 divalent metal cation per subunit.</text>
</comment>
<evidence type="ECO:0000256" key="3">
    <source>
        <dbReference type="ARBA" id="ARBA00012579"/>
    </source>
</evidence>
<comment type="similarity">
    <text evidence="7 8">Belongs to the IspF family.</text>
</comment>
<dbReference type="HAMAP" id="MF_00107">
    <property type="entry name" value="IspF"/>
    <property type="match status" value="1"/>
</dbReference>
<dbReference type="EC" id="4.6.1.12" evidence="3 7"/>
<evidence type="ECO:0000313" key="11">
    <source>
        <dbReference type="Proteomes" id="UP000696931"/>
    </source>
</evidence>
<comment type="pathway">
    <text evidence="2 7">Isoprenoid biosynthesis; isopentenyl diphosphate biosynthesis via DXP pathway; isopentenyl diphosphate from 1-deoxy-D-xylulose 5-phosphate: step 4/6.</text>
</comment>
<evidence type="ECO:0000256" key="7">
    <source>
        <dbReference type="HAMAP-Rule" id="MF_00107"/>
    </source>
</evidence>
<dbReference type="SUPFAM" id="SSF69765">
    <property type="entry name" value="IpsF-like"/>
    <property type="match status" value="1"/>
</dbReference>
<dbReference type="NCBIfam" id="TIGR00151">
    <property type="entry name" value="ispF"/>
    <property type="match status" value="1"/>
</dbReference>
<evidence type="ECO:0000256" key="1">
    <source>
        <dbReference type="ARBA" id="ARBA00000200"/>
    </source>
</evidence>
<feature type="binding site" evidence="7">
    <location>
        <begin position="134"/>
        <end position="137"/>
    </location>
    <ligand>
        <name>4-CDP-2-C-methyl-D-erythritol 2-phosphate</name>
        <dbReference type="ChEBI" id="CHEBI:57919"/>
    </ligand>
</feature>
<feature type="domain" description="2-C-methyl-D-erythritol 2,4-cyclodiphosphate synthase" evidence="9">
    <location>
        <begin position="4"/>
        <end position="156"/>
    </location>
</feature>
<evidence type="ECO:0000256" key="6">
    <source>
        <dbReference type="ARBA" id="ARBA00023239"/>
    </source>
</evidence>
<dbReference type="GO" id="GO:0046872">
    <property type="term" value="F:metal ion binding"/>
    <property type="evidence" value="ECO:0007669"/>
    <property type="project" value="UniProtKB-KW"/>
</dbReference>
<feature type="binding site" evidence="7">
    <location>
        <position position="44"/>
    </location>
    <ligand>
        <name>a divalent metal cation</name>
        <dbReference type="ChEBI" id="CHEBI:60240"/>
    </ligand>
</feature>
<feature type="site" description="Transition state stabilizer" evidence="7">
    <location>
        <position position="36"/>
    </location>
</feature>
<evidence type="ECO:0000256" key="5">
    <source>
        <dbReference type="ARBA" id="ARBA00023229"/>
    </source>
</evidence>
<dbReference type="AlphaFoldDB" id="A0A933W3R2"/>
<reference evidence="10" key="1">
    <citation type="submission" date="2020-07" db="EMBL/GenBank/DDBJ databases">
        <title>Huge and variable diversity of episymbiotic CPR bacteria and DPANN archaea in groundwater ecosystems.</title>
        <authorList>
            <person name="He C.Y."/>
            <person name="Keren R."/>
            <person name="Whittaker M."/>
            <person name="Farag I.F."/>
            <person name="Doudna J."/>
            <person name="Cate J.H.D."/>
            <person name="Banfield J.F."/>
        </authorList>
    </citation>
    <scope>NUCLEOTIDE SEQUENCE</scope>
    <source>
        <strain evidence="10">NC_groundwater_1813_Pr3_B-0.1um_71_17</strain>
    </source>
</reference>
<feature type="binding site" evidence="7">
    <location>
        <position position="144"/>
    </location>
    <ligand>
        <name>4-CDP-2-C-methyl-D-erythritol 2-phosphate</name>
        <dbReference type="ChEBI" id="CHEBI:57919"/>
    </ligand>
</feature>